<evidence type="ECO:0000256" key="6">
    <source>
        <dbReference type="ARBA" id="ARBA00023163"/>
    </source>
</evidence>
<dbReference type="Gene3D" id="6.10.250.690">
    <property type="match status" value="1"/>
</dbReference>
<dbReference type="InterPro" id="IPR001867">
    <property type="entry name" value="OmpR/PhoB-type_DNA-bd"/>
</dbReference>
<comment type="caution">
    <text evidence="12">The sequence shown here is derived from an EMBL/GenBank/DDBJ whole genome shotgun (WGS) entry which is preliminary data.</text>
</comment>
<keyword evidence="4" id="KW-0805">Transcription regulation</keyword>
<reference evidence="12 13" key="1">
    <citation type="submission" date="2019-07" db="EMBL/GenBank/DDBJ databases">
        <title>Genomic Encyclopedia of Type Strains, Phase I: the one thousand microbial genomes (KMG-I) project.</title>
        <authorList>
            <person name="Kyrpides N."/>
        </authorList>
    </citation>
    <scope>NUCLEOTIDE SEQUENCE [LARGE SCALE GENOMIC DNA]</scope>
    <source>
        <strain evidence="12 13">DSM 6562</strain>
    </source>
</reference>
<dbReference type="FunFam" id="1.10.10.10:FF:000018">
    <property type="entry name" value="DNA-binding response regulator ResD"/>
    <property type="match status" value="1"/>
</dbReference>
<dbReference type="AlphaFoldDB" id="A0A5S4ZWU4"/>
<evidence type="ECO:0000313" key="12">
    <source>
        <dbReference type="EMBL" id="TYO97289.1"/>
    </source>
</evidence>
<dbReference type="SUPFAM" id="SSF52172">
    <property type="entry name" value="CheY-like"/>
    <property type="match status" value="1"/>
</dbReference>
<gene>
    <name evidence="12" type="ORF">LX24_00480</name>
</gene>
<dbReference type="Gene3D" id="1.10.10.10">
    <property type="entry name" value="Winged helix-like DNA-binding domain superfamily/Winged helix DNA-binding domain"/>
    <property type="match status" value="1"/>
</dbReference>
<evidence type="ECO:0000256" key="1">
    <source>
        <dbReference type="ARBA" id="ARBA00018672"/>
    </source>
</evidence>
<dbReference type="CDD" id="cd00383">
    <property type="entry name" value="trans_reg_C"/>
    <property type="match status" value="1"/>
</dbReference>
<sequence length="227" mass="25866">MRYKIMAVDDDPKVLKILRHSLLREGFEVICAASGFEALQSAREKQPDLIVLDLMMPGMDGFETLQKLKEFTDAPVIILSARGDEVDRVVGFRLGVDDYQVKPFSPVELALRIKAVLRRSVAAAKHKAKVLKYGKLVIDYDQRLVQIEDRSISLTPKEFELLWLMASHPNQVFIKPHLLKCIWDNTYPGDDNTVNVHIRRLRGKIESDPSNPVYIKTVWGTGYKFTG</sequence>
<evidence type="ECO:0000259" key="11">
    <source>
        <dbReference type="PROSITE" id="PS51755"/>
    </source>
</evidence>
<dbReference type="InterPro" id="IPR039420">
    <property type="entry name" value="WalR-like"/>
</dbReference>
<evidence type="ECO:0000256" key="8">
    <source>
        <dbReference type="PROSITE-ProRule" id="PRU00169"/>
    </source>
</evidence>
<keyword evidence="13" id="KW-1185">Reference proteome</keyword>
<dbReference type="GO" id="GO:0006355">
    <property type="term" value="P:regulation of DNA-templated transcription"/>
    <property type="evidence" value="ECO:0007669"/>
    <property type="project" value="InterPro"/>
</dbReference>
<evidence type="ECO:0000256" key="5">
    <source>
        <dbReference type="ARBA" id="ARBA00023125"/>
    </source>
</evidence>
<feature type="DNA-binding region" description="OmpR/PhoB-type" evidence="9">
    <location>
        <begin position="128"/>
        <end position="227"/>
    </location>
</feature>
<dbReference type="CDD" id="cd17574">
    <property type="entry name" value="REC_OmpR"/>
    <property type="match status" value="1"/>
</dbReference>
<evidence type="ECO:0000313" key="13">
    <source>
        <dbReference type="Proteomes" id="UP000323166"/>
    </source>
</evidence>
<evidence type="ECO:0000256" key="7">
    <source>
        <dbReference type="ARBA" id="ARBA00024867"/>
    </source>
</evidence>
<feature type="domain" description="Response regulatory" evidence="10">
    <location>
        <begin position="4"/>
        <end position="117"/>
    </location>
</feature>
<keyword evidence="3" id="KW-0902">Two-component regulatory system</keyword>
<name>A0A5S4ZWU4_9FIRM</name>
<dbReference type="PROSITE" id="PS51755">
    <property type="entry name" value="OMPR_PHOB"/>
    <property type="match status" value="1"/>
</dbReference>
<dbReference type="PROSITE" id="PS50110">
    <property type="entry name" value="RESPONSE_REGULATORY"/>
    <property type="match status" value="1"/>
</dbReference>
<dbReference type="Proteomes" id="UP000323166">
    <property type="component" value="Unassembled WGS sequence"/>
</dbReference>
<dbReference type="Pfam" id="PF00486">
    <property type="entry name" value="Trans_reg_C"/>
    <property type="match status" value="1"/>
</dbReference>
<keyword evidence="5 9" id="KW-0238">DNA-binding</keyword>
<keyword evidence="6" id="KW-0804">Transcription</keyword>
<dbReference type="InterPro" id="IPR011006">
    <property type="entry name" value="CheY-like_superfamily"/>
</dbReference>
<keyword evidence="2 8" id="KW-0597">Phosphoprotein</keyword>
<dbReference type="GO" id="GO:0032993">
    <property type="term" value="C:protein-DNA complex"/>
    <property type="evidence" value="ECO:0007669"/>
    <property type="project" value="TreeGrafter"/>
</dbReference>
<dbReference type="EMBL" id="VNHM01000002">
    <property type="protein sequence ID" value="TYO97289.1"/>
    <property type="molecule type" value="Genomic_DNA"/>
</dbReference>
<dbReference type="Pfam" id="PF00072">
    <property type="entry name" value="Response_reg"/>
    <property type="match status" value="1"/>
</dbReference>
<dbReference type="SMART" id="SM00448">
    <property type="entry name" value="REC"/>
    <property type="match status" value="1"/>
</dbReference>
<evidence type="ECO:0000256" key="4">
    <source>
        <dbReference type="ARBA" id="ARBA00023015"/>
    </source>
</evidence>
<proteinExistence type="predicted"/>
<dbReference type="InterPro" id="IPR001789">
    <property type="entry name" value="Sig_transdc_resp-reg_receiver"/>
</dbReference>
<comment type="function">
    <text evidence="7">May play the central regulatory role in sporulation. It may be an element of the effector pathway responsible for the activation of sporulation genes in response to nutritional stress. Spo0A may act in concert with spo0H (a sigma factor) to control the expression of some genes that are critical to the sporulation process.</text>
</comment>
<accession>A0A5S4ZWU4</accession>
<dbReference type="PANTHER" id="PTHR48111:SF1">
    <property type="entry name" value="TWO-COMPONENT RESPONSE REGULATOR ORR33"/>
    <property type="match status" value="1"/>
</dbReference>
<dbReference type="RefSeq" id="WP_166510540.1">
    <property type="nucleotide sequence ID" value="NZ_VNHM01000002.1"/>
</dbReference>
<evidence type="ECO:0000256" key="3">
    <source>
        <dbReference type="ARBA" id="ARBA00023012"/>
    </source>
</evidence>
<dbReference type="InterPro" id="IPR036388">
    <property type="entry name" value="WH-like_DNA-bd_sf"/>
</dbReference>
<protein>
    <recommendedName>
        <fullName evidence="1">Stage 0 sporulation protein A homolog</fullName>
    </recommendedName>
</protein>
<dbReference type="GO" id="GO:0005829">
    <property type="term" value="C:cytosol"/>
    <property type="evidence" value="ECO:0007669"/>
    <property type="project" value="TreeGrafter"/>
</dbReference>
<feature type="domain" description="OmpR/PhoB-type" evidence="11">
    <location>
        <begin position="128"/>
        <end position="227"/>
    </location>
</feature>
<organism evidence="12 13">
    <name type="scientific">Desulfallas thermosapovorans DSM 6562</name>
    <dbReference type="NCBI Taxonomy" id="1121431"/>
    <lineage>
        <taxon>Bacteria</taxon>
        <taxon>Bacillati</taxon>
        <taxon>Bacillota</taxon>
        <taxon>Clostridia</taxon>
        <taxon>Eubacteriales</taxon>
        <taxon>Desulfallaceae</taxon>
        <taxon>Desulfallas</taxon>
    </lineage>
</organism>
<evidence type="ECO:0000256" key="2">
    <source>
        <dbReference type="ARBA" id="ARBA00022553"/>
    </source>
</evidence>
<feature type="modified residue" description="4-aspartylphosphate" evidence="8">
    <location>
        <position position="53"/>
    </location>
</feature>
<evidence type="ECO:0000259" key="10">
    <source>
        <dbReference type="PROSITE" id="PS50110"/>
    </source>
</evidence>
<dbReference type="FunFam" id="3.40.50.2300:FF:000001">
    <property type="entry name" value="DNA-binding response regulator PhoB"/>
    <property type="match status" value="1"/>
</dbReference>
<dbReference type="PANTHER" id="PTHR48111">
    <property type="entry name" value="REGULATOR OF RPOS"/>
    <property type="match status" value="1"/>
</dbReference>
<dbReference type="Gene3D" id="3.40.50.2300">
    <property type="match status" value="1"/>
</dbReference>
<evidence type="ECO:0000256" key="9">
    <source>
        <dbReference type="PROSITE-ProRule" id="PRU01091"/>
    </source>
</evidence>
<dbReference type="SMART" id="SM00862">
    <property type="entry name" value="Trans_reg_C"/>
    <property type="match status" value="1"/>
</dbReference>
<dbReference type="GO" id="GO:0000156">
    <property type="term" value="F:phosphorelay response regulator activity"/>
    <property type="evidence" value="ECO:0007669"/>
    <property type="project" value="TreeGrafter"/>
</dbReference>
<dbReference type="GO" id="GO:0000976">
    <property type="term" value="F:transcription cis-regulatory region binding"/>
    <property type="evidence" value="ECO:0007669"/>
    <property type="project" value="TreeGrafter"/>
</dbReference>